<dbReference type="Proteomes" id="UP000192380">
    <property type="component" value="Chromosome"/>
</dbReference>
<evidence type="ECO:0000313" key="1">
    <source>
        <dbReference type="EMBL" id="ARF50801.1"/>
    </source>
</evidence>
<dbReference type="EMBL" id="CP017581">
    <property type="protein sequence ID" value="ARF51108.1"/>
    <property type="molecule type" value="Genomic_DNA"/>
</dbReference>
<gene>
    <name evidence="1" type="ORF">DSJ_16640</name>
    <name evidence="2" type="ORF">DSJ_18500</name>
</gene>
<proteinExistence type="predicted"/>
<evidence type="ECO:0008006" key="4">
    <source>
        <dbReference type="Google" id="ProtNLM"/>
    </source>
</evidence>
<accession>A0ABM6K901</accession>
<sequence length="188" mass="20819">MSTQEDSFDGGRLPFGGFPFPKRKIGITISGLEEWKEGIVRGTAVQVDILQKGEKIHSEVFSGKSSGQFTRQVVINASSVDLVAVHNRPDLPNLKVSVDFIAERNPFTIKNGVVFISEALNTRQMCVGVKKAQDKADKALDELFANEDKPFINDLLEGLSNEFSEEISGVVREVIRKELQPGGLLFRR</sequence>
<name>A0ABM6K901_PANSE</name>
<evidence type="ECO:0000313" key="2">
    <source>
        <dbReference type="EMBL" id="ARF51108.1"/>
    </source>
</evidence>
<dbReference type="EMBL" id="CP017581">
    <property type="protein sequence ID" value="ARF50801.1"/>
    <property type="molecule type" value="Genomic_DNA"/>
</dbReference>
<reference evidence="2 3" key="1">
    <citation type="submission" date="2016-10" db="EMBL/GenBank/DDBJ databases">
        <title>Complete Genome Assembly of Pantoea stewartii subsp. stewartii DC283, a Corn Pathogen.</title>
        <authorList>
            <person name="Duong D.A."/>
            <person name="Stevens A.M."/>
            <person name="Jensen R.V."/>
        </authorList>
    </citation>
    <scope>NUCLEOTIDE SEQUENCE [LARGE SCALE GENOMIC DNA]</scope>
    <source>
        <strain evidence="2 3">DC283</strain>
    </source>
</reference>
<evidence type="ECO:0000313" key="3">
    <source>
        <dbReference type="Proteomes" id="UP000192380"/>
    </source>
</evidence>
<organism evidence="2 3">
    <name type="scientific">Pantoea stewartii subsp. stewartii DC283</name>
    <dbReference type="NCBI Taxonomy" id="660596"/>
    <lineage>
        <taxon>Bacteria</taxon>
        <taxon>Pseudomonadati</taxon>
        <taxon>Pseudomonadota</taxon>
        <taxon>Gammaproteobacteria</taxon>
        <taxon>Enterobacterales</taxon>
        <taxon>Erwiniaceae</taxon>
        <taxon>Pantoea</taxon>
    </lineage>
</organism>
<dbReference type="RefSeq" id="WP_044241349.1">
    <property type="nucleotide sequence ID" value="NZ_AHIE01000002.1"/>
</dbReference>
<keyword evidence="3" id="KW-1185">Reference proteome</keyword>
<protein>
    <recommendedName>
        <fullName evidence="4">DUF1983 domain-containing protein</fullName>
    </recommendedName>
</protein>